<evidence type="ECO:0000256" key="2">
    <source>
        <dbReference type="RuleBase" id="RU003707"/>
    </source>
</evidence>
<dbReference type="Gene3D" id="3.90.226.10">
    <property type="entry name" value="2-enoyl-CoA Hydratase, Chain A, domain 1"/>
    <property type="match status" value="1"/>
</dbReference>
<dbReference type="KEGG" id="ppai:E1956_41045"/>
<comment type="similarity">
    <text evidence="1 2">Belongs to the enoyl-CoA hydratase/isomerase family.</text>
</comment>
<keyword evidence="4" id="KW-1185">Reference proteome</keyword>
<dbReference type="RefSeq" id="WP_134758998.1">
    <property type="nucleotide sequence ID" value="NZ_CP038151.1"/>
</dbReference>
<dbReference type="EMBL" id="CP038151">
    <property type="protein sequence ID" value="QBR03510.1"/>
    <property type="molecule type" value="Genomic_DNA"/>
</dbReference>
<dbReference type="Pfam" id="PF00378">
    <property type="entry name" value="ECH_1"/>
    <property type="match status" value="1"/>
</dbReference>
<proteinExistence type="inferred from homology"/>
<dbReference type="GO" id="GO:0016853">
    <property type="term" value="F:isomerase activity"/>
    <property type="evidence" value="ECO:0007669"/>
    <property type="project" value="UniProtKB-KW"/>
</dbReference>
<evidence type="ECO:0000256" key="1">
    <source>
        <dbReference type="ARBA" id="ARBA00005254"/>
    </source>
</evidence>
<protein>
    <submittedName>
        <fullName evidence="3">Enoyl-CoA hydratase/isomerase family protein</fullName>
    </submittedName>
</protein>
<dbReference type="CDD" id="cd06558">
    <property type="entry name" value="crotonase-like"/>
    <property type="match status" value="1"/>
</dbReference>
<dbReference type="InterPro" id="IPR029045">
    <property type="entry name" value="ClpP/crotonase-like_dom_sf"/>
</dbReference>
<dbReference type="GO" id="GO:0003676">
    <property type="term" value="F:nucleic acid binding"/>
    <property type="evidence" value="ECO:0007669"/>
    <property type="project" value="InterPro"/>
</dbReference>
<dbReference type="PROSITE" id="PS00166">
    <property type="entry name" value="ENOYL_COA_HYDRATASE"/>
    <property type="match status" value="1"/>
</dbReference>
<accession>A0A4P7D8L4</accession>
<reference evidence="3 4" key="1">
    <citation type="submission" date="2019-03" db="EMBL/GenBank/DDBJ databases">
        <title>Paraburkholderia sp. 7MH5, isolated from subtropical forest soil.</title>
        <authorList>
            <person name="Gao Z.-H."/>
            <person name="Qiu L.-H."/>
        </authorList>
    </citation>
    <scope>NUCLEOTIDE SEQUENCE [LARGE SCALE GENOMIC DNA]</scope>
    <source>
        <strain evidence="3 4">7MH5</strain>
    </source>
</reference>
<organism evidence="3 4">
    <name type="scientific">Paraburkholderia pallida</name>
    <dbReference type="NCBI Taxonomy" id="2547399"/>
    <lineage>
        <taxon>Bacteria</taxon>
        <taxon>Pseudomonadati</taxon>
        <taxon>Pseudomonadota</taxon>
        <taxon>Betaproteobacteria</taxon>
        <taxon>Burkholderiales</taxon>
        <taxon>Burkholderiaceae</taxon>
        <taxon>Paraburkholderia</taxon>
    </lineage>
</organism>
<evidence type="ECO:0000313" key="3">
    <source>
        <dbReference type="EMBL" id="QBR03510.1"/>
    </source>
</evidence>
<dbReference type="GO" id="GO:0008168">
    <property type="term" value="F:methyltransferase activity"/>
    <property type="evidence" value="ECO:0007669"/>
    <property type="project" value="InterPro"/>
</dbReference>
<dbReference type="InterPro" id="IPR018376">
    <property type="entry name" value="Enoyl-CoA_hyd/isom_CS"/>
</dbReference>
<dbReference type="InterPro" id="IPR002052">
    <property type="entry name" value="DNA_methylase_N6_adenine_CS"/>
</dbReference>
<dbReference type="PANTHER" id="PTHR11941">
    <property type="entry name" value="ENOYL-COA HYDRATASE-RELATED"/>
    <property type="match status" value="1"/>
</dbReference>
<dbReference type="SUPFAM" id="SSF52096">
    <property type="entry name" value="ClpP/crotonase"/>
    <property type="match status" value="1"/>
</dbReference>
<gene>
    <name evidence="3" type="ORF">E1956_41045</name>
</gene>
<keyword evidence="3" id="KW-0413">Isomerase</keyword>
<dbReference type="AlphaFoldDB" id="A0A4P7D8L4"/>
<dbReference type="PROSITE" id="PS00092">
    <property type="entry name" value="N6_MTASE"/>
    <property type="match status" value="1"/>
</dbReference>
<name>A0A4P7D8L4_9BURK</name>
<sequence>MKSIRFERDGKVGSIVLANPPYNRLDTEFARCLREAVHEASESDIRVLVVRAEGPHFSLGGEVREWPGKDLNWFRTFVAEVNTSYRAIEALRIPTVAVVQGLALGGGFELALNCDFIVAEADTVFRCVEVTTAMLPIAGALQRLAERVGRGRASRFAMLGEGIPGSEAERLGIVTHLAEPGTLERVANELVARLADGPTLSYAATRTLLKAWSGGGVAAADTAMLDITMPLYLTEDATRGFAHTAKAFDRDEEPSDMVFHGK</sequence>
<dbReference type="GO" id="GO:0006635">
    <property type="term" value="P:fatty acid beta-oxidation"/>
    <property type="evidence" value="ECO:0007669"/>
    <property type="project" value="TreeGrafter"/>
</dbReference>
<evidence type="ECO:0000313" key="4">
    <source>
        <dbReference type="Proteomes" id="UP000295727"/>
    </source>
</evidence>
<dbReference type="PANTHER" id="PTHR11941:SF54">
    <property type="entry name" value="ENOYL-COA HYDRATASE, MITOCHONDRIAL"/>
    <property type="match status" value="1"/>
</dbReference>
<dbReference type="Proteomes" id="UP000295727">
    <property type="component" value="Chromosome 4"/>
</dbReference>
<dbReference type="OrthoDB" id="8452484at2"/>
<dbReference type="InterPro" id="IPR001753">
    <property type="entry name" value="Enoyl-CoA_hydra/iso"/>
</dbReference>
<dbReference type="GO" id="GO:0032259">
    <property type="term" value="P:methylation"/>
    <property type="evidence" value="ECO:0007669"/>
    <property type="project" value="InterPro"/>
</dbReference>